<feature type="domain" description="MIT" evidence="2">
    <location>
        <begin position="32"/>
        <end position="109"/>
    </location>
</feature>
<feature type="compositionally biased region" description="Polar residues" evidence="1">
    <location>
        <begin position="129"/>
        <end position="141"/>
    </location>
</feature>
<sequence length="633" mass="68049">MSHNNTVSVLPPSTGSPPTPTPQAHHSSQRVSKAILKTAIHKANSAVVLDKANDLTGAIEAYTEAVNLLDRVLSSETREADRQRLQETHNKYMKRIQYLTTLKSDADDLYETFENGGKPVNDPSRAAKSFQSIAPKQQQLHSKGRSDMWIRKMNSSSSLDKRSNRLETETALSKTTTTARPQQQSSTAVTTPTSPSSINSPPVDVPLSPVSSKSTPSRPSSNRKSNDTLAAVDSPPPLEPRSIHRPSPRKSSRTGAAAALQQGPIELIPSVPPVEQNHHNHHHQPSSQQHRRSSMSSLSSMSSSDSDVIRVSSSHQPTMALPSLLHSKKDATSIPTTVTTSETTSSTISSPSPQGEAVLDDSNRRSTGSNRHSNDSSNNDPIPRPGSHPTVSTTPSMVSLMSSQDEPTQQSGTGGFGRLRTSSLPRKLHFTRPVIGSSTRMQRLASNASSLDMNDTSPPLSSSSSISSGVPMRRNVTQPSTPVTPIVDPDTVSTRTTSAPAPPQRQSSGLSMRKKYNRLSRTSMDGVVLGSGNSAGRKDKSGPIFSTLFGNSNSPNSNGRSTDEAINYFGKDDVHPAEPAAEGDSTMTPPATQQGGPINRYLDVHLKLIIALEHSMNYGGYITPKLFIPKNLW</sequence>
<dbReference type="Pfam" id="PF04212">
    <property type="entry name" value="MIT"/>
    <property type="match status" value="1"/>
</dbReference>
<feature type="compositionally biased region" description="Low complexity" evidence="1">
    <location>
        <begin position="457"/>
        <end position="468"/>
    </location>
</feature>
<dbReference type="AlphaFoldDB" id="A0A163JUK2"/>
<evidence type="ECO:0000259" key="2">
    <source>
        <dbReference type="SMART" id="SM00745"/>
    </source>
</evidence>
<dbReference type="SMART" id="SM00745">
    <property type="entry name" value="MIT"/>
    <property type="match status" value="1"/>
</dbReference>
<feature type="compositionally biased region" description="Polar residues" evidence="1">
    <location>
        <begin position="491"/>
        <end position="510"/>
    </location>
</feature>
<reference evidence="3" key="1">
    <citation type="submission" date="2016-04" db="EMBL/GenBank/DDBJ databases">
        <authorList>
            <person name="Evans L.H."/>
            <person name="Alamgir A."/>
            <person name="Owens N."/>
            <person name="Weber N.D."/>
            <person name="Virtaneva K."/>
            <person name="Barbian K."/>
            <person name="Babar A."/>
            <person name="Rosenke K."/>
        </authorList>
    </citation>
    <scope>NUCLEOTIDE SEQUENCE [LARGE SCALE GENOMIC DNA]</scope>
    <source>
        <strain evidence="3">CBS 101.48</strain>
    </source>
</reference>
<feature type="compositionally biased region" description="Polar residues" evidence="1">
    <location>
        <begin position="436"/>
        <end position="456"/>
    </location>
</feature>
<gene>
    <name evidence="3" type="primary">ABSGL_10722.1 scaffold 12033</name>
</gene>
<evidence type="ECO:0000313" key="3">
    <source>
        <dbReference type="EMBL" id="SAM04856.1"/>
    </source>
</evidence>
<dbReference type="InParanoid" id="A0A163JUK2"/>
<feature type="compositionally biased region" description="Basic and acidic residues" evidence="1">
    <location>
        <begin position="159"/>
        <end position="168"/>
    </location>
</feature>
<dbReference type="InterPro" id="IPR036181">
    <property type="entry name" value="MIT_dom_sf"/>
</dbReference>
<feature type="compositionally biased region" description="Low complexity" evidence="1">
    <location>
        <begin position="550"/>
        <end position="560"/>
    </location>
</feature>
<feature type="region of interest" description="Disordered" evidence="1">
    <location>
        <begin position="1"/>
        <end position="30"/>
    </location>
</feature>
<name>A0A163JUK2_ABSGL</name>
<feature type="compositionally biased region" description="Low complexity" evidence="1">
    <location>
        <begin position="294"/>
        <end position="315"/>
    </location>
</feature>
<feature type="compositionally biased region" description="Polar residues" evidence="1">
    <location>
        <begin position="585"/>
        <end position="596"/>
    </location>
</feature>
<feature type="region of interest" description="Disordered" evidence="1">
    <location>
        <begin position="525"/>
        <end position="597"/>
    </location>
</feature>
<dbReference type="Proteomes" id="UP000078561">
    <property type="component" value="Unassembled WGS sequence"/>
</dbReference>
<organism evidence="3">
    <name type="scientific">Absidia glauca</name>
    <name type="common">Pin mould</name>
    <dbReference type="NCBI Taxonomy" id="4829"/>
    <lineage>
        <taxon>Eukaryota</taxon>
        <taxon>Fungi</taxon>
        <taxon>Fungi incertae sedis</taxon>
        <taxon>Mucoromycota</taxon>
        <taxon>Mucoromycotina</taxon>
        <taxon>Mucoromycetes</taxon>
        <taxon>Mucorales</taxon>
        <taxon>Cunninghamellaceae</taxon>
        <taxon>Absidia</taxon>
    </lineage>
</organism>
<accession>A0A163JUK2</accession>
<dbReference type="Gene3D" id="1.20.58.80">
    <property type="entry name" value="Phosphotransferase system, lactose/cellobiose-type IIA subunit"/>
    <property type="match status" value="1"/>
</dbReference>
<dbReference type="OrthoDB" id="2245455at2759"/>
<evidence type="ECO:0000313" key="4">
    <source>
        <dbReference type="Proteomes" id="UP000078561"/>
    </source>
</evidence>
<feature type="compositionally biased region" description="Low complexity" evidence="1">
    <location>
        <begin position="332"/>
        <end position="353"/>
    </location>
</feature>
<evidence type="ECO:0000256" key="1">
    <source>
        <dbReference type="SAM" id="MobiDB-lite"/>
    </source>
</evidence>
<dbReference type="InterPro" id="IPR007330">
    <property type="entry name" value="MIT_dom"/>
</dbReference>
<protein>
    <recommendedName>
        <fullName evidence="2">MIT domain-containing protein</fullName>
    </recommendedName>
</protein>
<feature type="region of interest" description="Disordered" evidence="1">
    <location>
        <begin position="114"/>
        <end position="511"/>
    </location>
</feature>
<dbReference type="PANTHER" id="PTHR37327:SF1">
    <property type="entry name" value="MICROTUBULE INTERACTING AND TRANSPORT DOMAIN-CONTAINING PROTEIN"/>
    <property type="match status" value="1"/>
</dbReference>
<dbReference type="STRING" id="4829.A0A163JUK2"/>
<feature type="compositionally biased region" description="Basic residues" evidence="1">
    <location>
        <begin position="243"/>
        <end position="252"/>
    </location>
</feature>
<dbReference type="PANTHER" id="PTHR37327">
    <property type="entry name" value="CHROMOSOME 1, WHOLE GENOME SHOTGUN SEQUENCE"/>
    <property type="match status" value="1"/>
</dbReference>
<feature type="compositionally biased region" description="Basic residues" evidence="1">
    <location>
        <begin position="279"/>
        <end position="293"/>
    </location>
</feature>
<feature type="compositionally biased region" description="Low complexity" evidence="1">
    <location>
        <begin position="369"/>
        <end position="380"/>
    </location>
</feature>
<dbReference type="EMBL" id="LT554417">
    <property type="protein sequence ID" value="SAM04856.1"/>
    <property type="molecule type" value="Genomic_DNA"/>
</dbReference>
<proteinExistence type="predicted"/>
<feature type="compositionally biased region" description="Low complexity" evidence="1">
    <location>
        <begin position="169"/>
        <end position="223"/>
    </location>
</feature>
<dbReference type="SUPFAM" id="SSF116846">
    <property type="entry name" value="MIT domain"/>
    <property type="match status" value="1"/>
</dbReference>
<feature type="compositionally biased region" description="Polar residues" evidence="1">
    <location>
        <begin position="389"/>
        <end position="411"/>
    </location>
</feature>
<keyword evidence="4" id="KW-1185">Reference proteome</keyword>